<proteinExistence type="predicted"/>
<evidence type="ECO:0000313" key="3">
    <source>
        <dbReference type="EMBL" id="GIG80417.1"/>
    </source>
</evidence>
<dbReference type="InterPro" id="IPR036366">
    <property type="entry name" value="PGBDSf"/>
</dbReference>
<dbReference type="InterPro" id="IPR036365">
    <property type="entry name" value="PGBD-like_sf"/>
</dbReference>
<keyword evidence="4" id="KW-1185">Reference proteome</keyword>
<feature type="domain" description="Peptidase C51" evidence="2">
    <location>
        <begin position="45"/>
        <end position="135"/>
    </location>
</feature>
<reference evidence="3 4" key="1">
    <citation type="submission" date="2021-01" db="EMBL/GenBank/DDBJ databases">
        <title>Whole genome shotgun sequence of Planotetraspora kaengkrachanensis NBRC 104272.</title>
        <authorList>
            <person name="Komaki H."/>
            <person name="Tamura T."/>
        </authorList>
    </citation>
    <scope>NUCLEOTIDE SEQUENCE [LARGE SCALE GENOMIC DNA]</scope>
    <source>
        <strain evidence="3 4">NBRC 104272</strain>
    </source>
</reference>
<evidence type="ECO:0000313" key="4">
    <source>
        <dbReference type="Proteomes" id="UP000630097"/>
    </source>
</evidence>
<dbReference type="InterPro" id="IPR007921">
    <property type="entry name" value="CHAP_dom"/>
</dbReference>
<dbReference type="Pfam" id="PF01471">
    <property type="entry name" value="PG_binding_1"/>
    <property type="match status" value="1"/>
</dbReference>
<protein>
    <recommendedName>
        <fullName evidence="5">CHAP domain-containing protein</fullName>
    </recommendedName>
</protein>
<dbReference type="RefSeq" id="WP_203883831.1">
    <property type="nucleotide sequence ID" value="NZ_BAABHH010000012.1"/>
</dbReference>
<gene>
    <name evidence="3" type="ORF">Pka01_35440</name>
</gene>
<name>A0A8J3PSL1_9ACTN</name>
<accession>A0A8J3PSL1</accession>
<organism evidence="3 4">
    <name type="scientific">Planotetraspora kaengkrachanensis</name>
    <dbReference type="NCBI Taxonomy" id="575193"/>
    <lineage>
        <taxon>Bacteria</taxon>
        <taxon>Bacillati</taxon>
        <taxon>Actinomycetota</taxon>
        <taxon>Actinomycetes</taxon>
        <taxon>Streptosporangiales</taxon>
        <taxon>Streptosporangiaceae</taxon>
        <taxon>Planotetraspora</taxon>
    </lineage>
</organism>
<evidence type="ECO:0000259" key="1">
    <source>
        <dbReference type="Pfam" id="PF01471"/>
    </source>
</evidence>
<dbReference type="Pfam" id="PF05257">
    <property type="entry name" value="CHAP"/>
    <property type="match status" value="1"/>
</dbReference>
<dbReference type="SUPFAM" id="SSF47090">
    <property type="entry name" value="PGBD-like"/>
    <property type="match status" value="1"/>
</dbReference>
<dbReference type="InterPro" id="IPR002477">
    <property type="entry name" value="Peptidoglycan-bd-like"/>
</dbReference>
<evidence type="ECO:0000259" key="2">
    <source>
        <dbReference type="Pfam" id="PF05257"/>
    </source>
</evidence>
<comment type="caution">
    <text evidence="3">The sequence shown here is derived from an EMBL/GenBank/DDBJ whole genome shotgun (WGS) entry which is preliminary data.</text>
</comment>
<evidence type="ECO:0008006" key="5">
    <source>
        <dbReference type="Google" id="ProtNLM"/>
    </source>
</evidence>
<dbReference type="Gene3D" id="1.10.101.10">
    <property type="entry name" value="PGBD-like superfamily/PGBD"/>
    <property type="match status" value="1"/>
</dbReference>
<feature type="domain" description="Peptidoglycan binding-like" evidence="1">
    <location>
        <begin position="191"/>
        <end position="249"/>
    </location>
</feature>
<sequence length="256" mass="28106">MPRPSELLKEMTRYLGYREPANMRTVFGASYRERKDLRPADPWDKGAWCDMFIAQCALAAGGKDMLAAVGDFAWTVAHAQWFKDDDRWHKGTAGIRPGDIVFFDWSGGGGIDAIDHVATVEKVRSARDIQTIDGNIGDACVRNRRTDAFVVGYGRPAYDGKPSVPNLSLTAVLAELGDAPGFPGTVKQGQRGANVRRVQEKLRRRRFPLGPAGVDADFGPDTKAAVRSFQTGQSLDPTGAVDKRTWVALWEARLTP</sequence>
<dbReference type="EMBL" id="BONV01000014">
    <property type="protein sequence ID" value="GIG80417.1"/>
    <property type="molecule type" value="Genomic_DNA"/>
</dbReference>
<dbReference type="Proteomes" id="UP000630097">
    <property type="component" value="Unassembled WGS sequence"/>
</dbReference>
<dbReference type="AlphaFoldDB" id="A0A8J3PSL1"/>